<accession>S5ZYU9</accession>
<reference evidence="1 2" key="1">
    <citation type="journal article" date="2013" name="PLoS ONE">
        <title>Genome-Wide Relatedness of Treponema pedis, from Gingiva and Necrotic Skin Lesions of Pigs, with the Human Oral Pathogen Treponema denticola.</title>
        <authorList>
            <person name="Svartstrom O."/>
            <person name="Mushtaq M."/>
            <person name="Pringle M."/>
            <person name="Segerman B."/>
        </authorList>
    </citation>
    <scope>NUCLEOTIDE SEQUENCE [LARGE SCALE GENOMIC DNA]</scope>
    <source>
        <strain evidence="1">T A4</strain>
    </source>
</reference>
<keyword evidence="2" id="KW-1185">Reference proteome</keyword>
<dbReference type="PATRIC" id="fig|1291379.3.peg.798"/>
<evidence type="ECO:0000313" key="1">
    <source>
        <dbReference type="EMBL" id="AGT43298.1"/>
    </source>
</evidence>
<name>S5ZYU9_9SPIR</name>
<proteinExistence type="predicted"/>
<dbReference type="AlphaFoldDB" id="S5ZYU9"/>
<gene>
    <name evidence="1" type="ORF">TPE_0802</name>
</gene>
<evidence type="ECO:0000313" key="2">
    <source>
        <dbReference type="Proteomes" id="UP000015620"/>
    </source>
</evidence>
<sequence>MSLNKNLKLLFYIKPFPVLTKYGKKEAIEKLKTHFADSIILFITHRKKNICLMR</sequence>
<organism evidence="1 2">
    <name type="scientific">Treponema pedis str. T A4</name>
    <dbReference type="NCBI Taxonomy" id="1291379"/>
    <lineage>
        <taxon>Bacteria</taxon>
        <taxon>Pseudomonadati</taxon>
        <taxon>Spirochaetota</taxon>
        <taxon>Spirochaetia</taxon>
        <taxon>Spirochaetales</taxon>
        <taxon>Treponemataceae</taxon>
        <taxon>Treponema</taxon>
    </lineage>
</organism>
<dbReference type="EMBL" id="CP004120">
    <property type="protein sequence ID" value="AGT43298.1"/>
    <property type="molecule type" value="Genomic_DNA"/>
</dbReference>
<protein>
    <submittedName>
        <fullName evidence="1">Uncharacterized protein</fullName>
    </submittedName>
</protein>
<dbReference type="Proteomes" id="UP000015620">
    <property type="component" value="Chromosome"/>
</dbReference>
<dbReference type="KEGG" id="tped:TPE_0802"/>
<dbReference type="HOGENOM" id="CLU_3049078_0_0_12"/>